<dbReference type="EMBL" id="UOFJ01000037">
    <property type="protein sequence ID" value="VAW61352.1"/>
    <property type="molecule type" value="Genomic_DNA"/>
</dbReference>
<evidence type="ECO:0000313" key="2">
    <source>
        <dbReference type="EMBL" id="VAW61352.1"/>
    </source>
</evidence>
<keyword evidence="1" id="KW-0472">Membrane</keyword>
<dbReference type="AlphaFoldDB" id="A0A3B0XD46"/>
<evidence type="ECO:0000256" key="1">
    <source>
        <dbReference type="SAM" id="Phobius"/>
    </source>
</evidence>
<keyword evidence="1" id="KW-1133">Transmembrane helix</keyword>
<sequence length="58" mass="6621">MCPFPNAKMANFGGELNSYNYFSLIIYHIILAIIVHEIPLYPWYKQKSLLENAAASSN</sequence>
<name>A0A3B0XD46_9ZZZZ</name>
<accession>A0A3B0XD46</accession>
<gene>
    <name evidence="2" type="ORF">MNBD_GAMMA10-2003</name>
</gene>
<reference evidence="2" key="1">
    <citation type="submission" date="2018-06" db="EMBL/GenBank/DDBJ databases">
        <authorList>
            <person name="Zhirakovskaya E."/>
        </authorList>
    </citation>
    <scope>NUCLEOTIDE SEQUENCE</scope>
</reference>
<proteinExistence type="predicted"/>
<protein>
    <submittedName>
        <fullName evidence="2">Uncharacterized protein</fullName>
    </submittedName>
</protein>
<keyword evidence="1" id="KW-0812">Transmembrane</keyword>
<organism evidence="2">
    <name type="scientific">hydrothermal vent metagenome</name>
    <dbReference type="NCBI Taxonomy" id="652676"/>
    <lineage>
        <taxon>unclassified sequences</taxon>
        <taxon>metagenomes</taxon>
        <taxon>ecological metagenomes</taxon>
    </lineage>
</organism>
<feature type="transmembrane region" description="Helical" evidence="1">
    <location>
        <begin position="20"/>
        <end position="41"/>
    </location>
</feature>